<organism evidence="1">
    <name type="scientific">uncultured Caudovirales phage</name>
    <dbReference type="NCBI Taxonomy" id="2100421"/>
    <lineage>
        <taxon>Viruses</taxon>
        <taxon>Duplodnaviria</taxon>
        <taxon>Heunggongvirae</taxon>
        <taxon>Uroviricota</taxon>
        <taxon>Caudoviricetes</taxon>
        <taxon>Peduoviridae</taxon>
        <taxon>Maltschvirus</taxon>
        <taxon>Maltschvirus maltsch</taxon>
    </lineage>
</organism>
<gene>
    <name evidence="1" type="ORF">UFOVP1290_506</name>
</gene>
<dbReference type="PANTHER" id="PTHR43630">
    <property type="entry name" value="POLY-BETA-1,6-N-ACETYL-D-GLUCOSAMINE SYNTHASE"/>
    <property type="match status" value="1"/>
</dbReference>
<dbReference type="Pfam" id="PF13704">
    <property type="entry name" value="Glyco_tranf_2_4"/>
    <property type="match status" value="2"/>
</dbReference>
<dbReference type="SUPFAM" id="SSF53448">
    <property type="entry name" value="Nucleotide-diphospho-sugar transferases"/>
    <property type="match status" value="2"/>
</dbReference>
<dbReference type="EMBL" id="LR797252">
    <property type="protein sequence ID" value="CAB4196986.1"/>
    <property type="molecule type" value="Genomic_DNA"/>
</dbReference>
<keyword evidence="1" id="KW-0808">Transferase</keyword>
<accession>A0A6J5RRZ1</accession>
<dbReference type="Gene3D" id="3.90.550.10">
    <property type="entry name" value="Spore Coat Polysaccharide Biosynthesis Protein SpsA, Chain A"/>
    <property type="match status" value="2"/>
</dbReference>
<dbReference type="Pfam" id="PF13578">
    <property type="entry name" value="Methyltransf_24"/>
    <property type="match status" value="1"/>
</dbReference>
<reference evidence="1" key="1">
    <citation type="submission" date="2020-05" db="EMBL/GenBank/DDBJ databases">
        <authorList>
            <person name="Chiriac C."/>
            <person name="Salcher M."/>
            <person name="Ghai R."/>
            <person name="Kavagutti S V."/>
        </authorList>
    </citation>
    <scope>NUCLEOTIDE SEQUENCE</scope>
</reference>
<sequence length="667" mass="77400">MITIYTLTYNEELLMQFMIDHYRKRFPDCHIVVYDNNSTDRTVEIAKANGCEIRGYPSGNTLNDGLHAQIKNTCWKDAKTDWILTCDLDELLDITSEELKYEESIGSTIIKTESWSLVNIHNNLDFKSMDHGFRDPGYDKSMLFNKKHIKEMNYGVGCHSCNPVGNAKFSKPYNMYHYKYINADLIVQKSAETAKRLSDVNKKNKWGHQCLRDGAEIKRDFEYIQKNMAQKLDIRDLKMKLTIYTVTYNEELLMQFMIDHYRSRFTDCHIVVYDNQSTDRTVEIAKANGCEIRHYDSGGQVNDQMLWDTKNTCWKDSKTDWVLVCDLDEMLDINEQQLIAEAAQGVTKIKCECYHMVNMEDNLDIKNITFGARNPKDTVYDKDLLFNKKYVDINYVNNDCHFTNSKGTIKNSKPYLMYHYKYVNPDIFVSKQQISAKRLSEINKKNGWGSQCLRDEASLRSEFQQAREAAVKILGKFEHFYQNIQGWFNYQQLYTDMVKALPNNSHIVEIGAWKGCSSAYLATEIYNSGKNIKLDVVDLWTGEEEDPTAFTTDSEFMAYNKNIYPLFMKNLYPIFDKINMSAIQMSSSKAAQLYEDNSLDFIFIDANHNYKEVKNDILSWLPKLKSGGTFAGHDYNPNSFPGVIQAVNEIFPNNFTLIGDSWVTKVK</sequence>
<dbReference type="InterPro" id="IPR029063">
    <property type="entry name" value="SAM-dependent_MTases_sf"/>
</dbReference>
<dbReference type="SUPFAM" id="SSF53335">
    <property type="entry name" value="S-adenosyl-L-methionine-dependent methyltransferases"/>
    <property type="match status" value="1"/>
</dbReference>
<name>A0A6J5RRZ1_9CAUD</name>
<proteinExistence type="predicted"/>
<dbReference type="InterPro" id="IPR029044">
    <property type="entry name" value="Nucleotide-diphossugar_trans"/>
</dbReference>
<dbReference type="PANTHER" id="PTHR43630:SF2">
    <property type="entry name" value="GLYCOSYLTRANSFERASE"/>
    <property type="match status" value="1"/>
</dbReference>
<dbReference type="Gene3D" id="3.40.50.150">
    <property type="entry name" value="Vaccinia Virus protein VP39"/>
    <property type="match status" value="1"/>
</dbReference>
<evidence type="ECO:0000313" key="1">
    <source>
        <dbReference type="EMBL" id="CAB4196986.1"/>
    </source>
</evidence>
<protein>
    <submittedName>
        <fullName evidence="1">Glycosyl transferase family 2</fullName>
    </submittedName>
</protein>
<dbReference type="GO" id="GO:0016740">
    <property type="term" value="F:transferase activity"/>
    <property type="evidence" value="ECO:0007669"/>
    <property type="project" value="UniProtKB-KW"/>
</dbReference>